<protein>
    <recommendedName>
        <fullName evidence="4">LLM class flavin-dependent oxidoreductase</fullName>
    </recommendedName>
</protein>
<evidence type="ECO:0000313" key="3">
    <source>
        <dbReference type="Proteomes" id="UP001621418"/>
    </source>
</evidence>
<reference evidence="2 3" key="1">
    <citation type="submission" date="2022-10" db="EMBL/GenBank/DDBJ databases">
        <title>The complete genomes of actinobacterial strains from the NBC collection.</title>
        <authorList>
            <person name="Joergensen T.S."/>
            <person name="Alvarez Arevalo M."/>
            <person name="Sterndorff E.B."/>
            <person name="Faurdal D."/>
            <person name="Vuksanovic O."/>
            <person name="Mourched A.-S."/>
            <person name="Charusanti P."/>
            <person name="Shaw S."/>
            <person name="Blin K."/>
            <person name="Weber T."/>
        </authorList>
    </citation>
    <scope>NUCLEOTIDE SEQUENCE [LARGE SCALE GENOMIC DNA]</scope>
    <source>
        <strain evidence="2 3">NBC_01413</strain>
    </source>
</reference>
<evidence type="ECO:0008006" key="4">
    <source>
        <dbReference type="Google" id="ProtNLM"/>
    </source>
</evidence>
<evidence type="ECO:0000313" key="2">
    <source>
        <dbReference type="EMBL" id="WTY34267.1"/>
    </source>
</evidence>
<feature type="region of interest" description="Disordered" evidence="1">
    <location>
        <begin position="1"/>
        <end position="25"/>
    </location>
</feature>
<name>A0ABZ1N2S9_9NOCA</name>
<gene>
    <name evidence="2" type="ORF">OG308_23470</name>
</gene>
<evidence type="ECO:0000256" key="1">
    <source>
        <dbReference type="SAM" id="MobiDB-lite"/>
    </source>
</evidence>
<dbReference type="EMBL" id="CP109527">
    <property type="protein sequence ID" value="WTY34267.1"/>
    <property type="molecule type" value="Genomic_DNA"/>
</dbReference>
<accession>A0ABZ1N2S9</accession>
<sequence length="63" mass="6964">MLVTPKAKAWFPSTAPDSAQQPLSQRARFREVVELSRWAEDVGYDAFGRDHATPTISATNVST</sequence>
<dbReference type="RefSeq" id="WP_405146535.1">
    <property type="nucleotide sequence ID" value="NZ_CP109527.1"/>
</dbReference>
<keyword evidence="3" id="KW-1185">Reference proteome</keyword>
<proteinExistence type="predicted"/>
<dbReference type="Proteomes" id="UP001621418">
    <property type="component" value="Chromosome"/>
</dbReference>
<feature type="compositionally biased region" description="Polar residues" evidence="1">
    <location>
        <begin position="15"/>
        <end position="24"/>
    </location>
</feature>
<organism evidence="2 3">
    <name type="scientific">Nocardia salmonicida</name>
    <dbReference type="NCBI Taxonomy" id="53431"/>
    <lineage>
        <taxon>Bacteria</taxon>
        <taxon>Bacillati</taxon>
        <taxon>Actinomycetota</taxon>
        <taxon>Actinomycetes</taxon>
        <taxon>Mycobacteriales</taxon>
        <taxon>Nocardiaceae</taxon>
        <taxon>Nocardia</taxon>
    </lineage>
</organism>